<evidence type="ECO:0000313" key="5">
    <source>
        <dbReference type="Proteomes" id="UP000245802"/>
    </source>
</evidence>
<dbReference type="EMBL" id="CP025958">
    <property type="protein sequence ID" value="AWM37334.1"/>
    <property type="molecule type" value="Genomic_DNA"/>
</dbReference>
<dbReference type="InterPro" id="IPR043143">
    <property type="entry name" value="Mal/L-sulf/L-lact_DH-like_NADP"/>
</dbReference>
<dbReference type="Gene3D" id="3.30.1370.60">
    <property type="entry name" value="Hypothetical oxidoreductase yiak, domain 2"/>
    <property type="match status" value="1"/>
</dbReference>
<dbReference type="InterPro" id="IPR003767">
    <property type="entry name" value="Malate/L-lactate_DH-like"/>
</dbReference>
<dbReference type="Gene3D" id="1.10.1530.10">
    <property type="match status" value="1"/>
</dbReference>
<accession>A0A2Z3H6Q1</accession>
<protein>
    <submittedName>
        <fullName evidence="4">Dehydrogenase</fullName>
    </submittedName>
</protein>
<dbReference type="KEGG" id="gog:C1280_10065"/>
<dbReference type="AlphaFoldDB" id="A0A2Z3H6Q1"/>
<name>A0A2Z3H6Q1_9BACT</name>
<dbReference type="PANTHER" id="PTHR11091:SF0">
    <property type="entry name" value="MALATE DEHYDROGENASE"/>
    <property type="match status" value="1"/>
</dbReference>
<dbReference type="RefSeq" id="WP_010047223.1">
    <property type="nucleotide sequence ID" value="NZ_CP025958.1"/>
</dbReference>
<reference evidence="4 5" key="1">
    <citation type="submission" date="2018-01" db="EMBL/GenBank/DDBJ databases">
        <title>G. obscuriglobus.</title>
        <authorList>
            <person name="Franke J."/>
            <person name="Blomberg W."/>
            <person name="Selmecki A."/>
        </authorList>
    </citation>
    <scope>NUCLEOTIDE SEQUENCE [LARGE SCALE GENOMIC DNA]</scope>
    <source>
        <strain evidence="4 5">DSM 5831</strain>
    </source>
</reference>
<dbReference type="InterPro" id="IPR036111">
    <property type="entry name" value="Mal/L-sulfo/L-lacto_DH-like_sf"/>
</dbReference>
<organism evidence="4 5">
    <name type="scientific">Gemmata obscuriglobus</name>
    <dbReference type="NCBI Taxonomy" id="114"/>
    <lineage>
        <taxon>Bacteria</taxon>
        <taxon>Pseudomonadati</taxon>
        <taxon>Planctomycetota</taxon>
        <taxon>Planctomycetia</taxon>
        <taxon>Gemmatales</taxon>
        <taxon>Gemmataceae</taxon>
        <taxon>Gemmata</taxon>
    </lineage>
</organism>
<dbReference type="InterPro" id="IPR043144">
    <property type="entry name" value="Mal/L-sulf/L-lact_DH-like_ah"/>
</dbReference>
<dbReference type="PANTHER" id="PTHR11091">
    <property type="entry name" value="OXIDOREDUCTASE-RELATED"/>
    <property type="match status" value="1"/>
</dbReference>
<comment type="similarity">
    <text evidence="1">Belongs to the LDH2/MDH2 oxidoreductase family.</text>
</comment>
<evidence type="ECO:0000256" key="1">
    <source>
        <dbReference type="ARBA" id="ARBA00006056"/>
    </source>
</evidence>
<sequence length="350" mass="36243">MPTFSPAALTQLSQTLFEAVGVPTTDAATVARSLVDANLCGHDSHGVMRVPQYLDFIRKGTYKAGAPLTVLSETPAVVAADAGWGLGQVQTYRLLDKLVPKAKALGIAAGTLRNCGHTGRLGEYAEFVAKENFALFAAVNSHGSGRRVAPPGGTEGRISTNPICMGTPTSTDPVVIDFGTSSVAEGKVRAQFQKKEPAGEGWLIDHTGQPTTDPSVLYNEPRGALLPFGGTQAYKGFGLGLLLDLLCGGLSGGACSNPTFPLAGQGNAAVFVLFNPALFGGVEHFLKETDGLTAYVRSCPTAAGAGTITLPGDPERTAKGKRTKDGIPVPDGTWELIAKSAAELKVPLPA</sequence>
<dbReference type="SUPFAM" id="SSF89733">
    <property type="entry name" value="L-sulfolactate dehydrogenase-like"/>
    <property type="match status" value="1"/>
</dbReference>
<keyword evidence="2" id="KW-0560">Oxidoreductase</keyword>
<dbReference type="Proteomes" id="UP000245802">
    <property type="component" value="Chromosome"/>
</dbReference>
<evidence type="ECO:0000256" key="2">
    <source>
        <dbReference type="ARBA" id="ARBA00023002"/>
    </source>
</evidence>
<dbReference type="OrthoDB" id="9769447at2"/>
<feature type="region of interest" description="Disordered" evidence="3">
    <location>
        <begin position="144"/>
        <end position="164"/>
    </location>
</feature>
<keyword evidence="5" id="KW-1185">Reference proteome</keyword>
<proteinExistence type="inferred from homology"/>
<dbReference type="GO" id="GO:0016491">
    <property type="term" value="F:oxidoreductase activity"/>
    <property type="evidence" value="ECO:0007669"/>
    <property type="project" value="UniProtKB-KW"/>
</dbReference>
<gene>
    <name evidence="4" type="ORF">C1280_10065</name>
</gene>
<evidence type="ECO:0000256" key="3">
    <source>
        <dbReference type="SAM" id="MobiDB-lite"/>
    </source>
</evidence>
<dbReference type="Pfam" id="PF02615">
    <property type="entry name" value="Ldh_2"/>
    <property type="match status" value="1"/>
</dbReference>
<evidence type="ECO:0000313" key="4">
    <source>
        <dbReference type="EMBL" id="AWM37334.1"/>
    </source>
</evidence>